<accession>A0ABN8IRI5</accession>
<organism evidence="2 3">
    <name type="scientific">Iphiclides podalirius</name>
    <name type="common">scarce swallowtail</name>
    <dbReference type="NCBI Taxonomy" id="110791"/>
    <lineage>
        <taxon>Eukaryota</taxon>
        <taxon>Metazoa</taxon>
        <taxon>Ecdysozoa</taxon>
        <taxon>Arthropoda</taxon>
        <taxon>Hexapoda</taxon>
        <taxon>Insecta</taxon>
        <taxon>Pterygota</taxon>
        <taxon>Neoptera</taxon>
        <taxon>Endopterygota</taxon>
        <taxon>Lepidoptera</taxon>
        <taxon>Glossata</taxon>
        <taxon>Ditrysia</taxon>
        <taxon>Papilionoidea</taxon>
        <taxon>Papilionidae</taxon>
        <taxon>Papilioninae</taxon>
        <taxon>Iphiclides</taxon>
    </lineage>
</organism>
<evidence type="ECO:0000313" key="2">
    <source>
        <dbReference type="EMBL" id="CAH2059092.1"/>
    </source>
</evidence>
<feature type="non-terminal residue" evidence="2">
    <location>
        <position position="119"/>
    </location>
</feature>
<sequence length="119" mass="13759">MASQVRFVDKLNEEYDIDRASKLLGLGLESRLEDLKCEIIQRIDKELLDSQNARDFVSQKYDELCNKIQYLAELDATVTSFRSDVKTIENQLNELTSRMDRIEKKVISRDCSANASSMF</sequence>
<keyword evidence="3" id="KW-1185">Reference proteome</keyword>
<reference evidence="2" key="1">
    <citation type="submission" date="2022-03" db="EMBL/GenBank/DDBJ databases">
        <authorList>
            <person name="Martin H S."/>
        </authorList>
    </citation>
    <scope>NUCLEOTIDE SEQUENCE</scope>
</reference>
<feature type="coiled-coil region" evidence="1">
    <location>
        <begin position="78"/>
        <end position="105"/>
    </location>
</feature>
<evidence type="ECO:0000313" key="3">
    <source>
        <dbReference type="Proteomes" id="UP000837857"/>
    </source>
</evidence>
<proteinExistence type="predicted"/>
<keyword evidence="1" id="KW-0175">Coiled coil</keyword>
<protein>
    <submittedName>
        <fullName evidence="2">Uncharacterized protein</fullName>
    </submittedName>
</protein>
<name>A0ABN8IRI5_9NEOP</name>
<gene>
    <name evidence="2" type="ORF">IPOD504_LOCUS10714</name>
</gene>
<evidence type="ECO:0000256" key="1">
    <source>
        <dbReference type="SAM" id="Coils"/>
    </source>
</evidence>
<dbReference type="EMBL" id="OW152838">
    <property type="protein sequence ID" value="CAH2059092.1"/>
    <property type="molecule type" value="Genomic_DNA"/>
</dbReference>
<dbReference type="Proteomes" id="UP000837857">
    <property type="component" value="Chromosome 26"/>
</dbReference>